<keyword evidence="2" id="KW-0378">Hydrolase</keyword>
<protein>
    <submittedName>
        <fullName evidence="4">Retrovirus-related pol polyprotein from transposon TNT 1-94</fullName>
    </submittedName>
</protein>
<proteinExistence type="predicted"/>
<accession>A0ABQ5DT83</accession>
<evidence type="ECO:0000256" key="2">
    <source>
        <dbReference type="ARBA" id="ARBA00022801"/>
    </source>
</evidence>
<dbReference type="Gene3D" id="3.30.420.10">
    <property type="entry name" value="Ribonuclease H-like superfamily/Ribonuclease H"/>
    <property type="match status" value="1"/>
</dbReference>
<dbReference type="InterPro" id="IPR012337">
    <property type="entry name" value="RNaseH-like_sf"/>
</dbReference>
<evidence type="ECO:0000313" key="4">
    <source>
        <dbReference type="EMBL" id="GJT42401.1"/>
    </source>
</evidence>
<keyword evidence="5" id="KW-1185">Reference proteome</keyword>
<dbReference type="PANTHER" id="PTHR42648:SF18">
    <property type="entry name" value="RETROTRANSPOSON, UNCLASSIFIED-LIKE PROTEIN"/>
    <property type="match status" value="1"/>
</dbReference>
<gene>
    <name evidence="4" type="ORF">Tco_0951116</name>
</gene>
<dbReference type="PANTHER" id="PTHR42648">
    <property type="entry name" value="TRANSPOSASE, PUTATIVE-RELATED"/>
    <property type="match status" value="1"/>
</dbReference>
<feature type="domain" description="Reverse transcriptase Ty1/copia-type" evidence="3">
    <location>
        <begin position="154"/>
        <end position="227"/>
    </location>
</feature>
<dbReference type="Proteomes" id="UP001151760">
    <property type="component" value="Unassembled WGS sequence"/>
</dbReference>
<name>A0ABQ5DT83_9ASTR</name>
<keyword evidence="1" id="KW-0479">Metal-binding</keyword>
<organism evidence="4 5">
    <name type="scientific">Tanacetum coccineum</name>
    <dbReference type="NCBI Taxonomy" id="301880"/>
    <lineage>
        <taxon>Eukaryota</taxon>
        <taxon>Viridiplantae</taxon>
        <taxon>Streptophyta</taxon>
        <taxon>Embryophyta</taxon>
        <taxon>Tracheophyta</taxon>
        <taxon>Spermatophyta</taxon>
        <taxon>Magnoliopsida</taxon>
        <taxon>eudicotyledons</taxon>
        <taxon>Gunneridae</taxon>
        <taxon>Pentapetalae</taxon>
        <taxon>asterids</taxon>
        <taxon>campanulids</taxon>
        <taxon>Asterales</taxon>
        <taxon>Asteraceae</taxon>
        <taxon>Asteroideae</taxon>
        <taxon>Anthemideae</taxon>
        <taxon>Anthemidinae</taxon>
        <taxon>Tanacetum</taxon>
    </lineage>
</organism>
<dbReference type="EMBL" id="BQNB010015642">
    <property type="protein sequence ID" value="GJT42401.1"/>
    <property type="molecule type" value="Genomic_DNA"/>
</dbReference>
<evidence type="ECO:0000256" key="1">
    <source>
        <dbReference type="ARBA" id="ARBA00022723"/>
    </source>
</evidence>
<dbReference type="Pfam" id="PF07727">
    <property type="entry name" value="RVT_2"/>
    <property type="match status" value="1"/>
</dbReference>
<dbReference type="InterPro" id="IPR036397">
    <property type="entry name" value="RNaseH_sf"/>
</dbReference>
<evidence type="ECO:0000259" key="3">
    <source>
        <dbReference type="Pfam" id="PF07727"/>
    </source>
</evidence>
<dbReference type="InterPro" id="IPR013103">
    <property type="entry name" value="RVT_2"/>
</dbReference>
<dbReference type="InterPro" id="IPR039537">
    <property type="entry name" value="Retrotran_Ty1/copia-like"/>
</dbReference>
<comment type="caution">
    <text evidence="4">The sequence shown here is derived from an EMBL/GenBank/DDBJ whole genome shotgun (WGS) entry which is preliminary data.</text>
</comment>
<evidence type="ECO:0000313" key="5">
    <source>
        <dbReference type="Proteomes" id="UP001151760"/>
    </source>
</evidence>
<sequence length="407" mass="45982">MEPEFVNQYFCVNLENVTSLMKHLLAMLSIQNGVVERRNCTLIKAARTMLIYTKAPLFLWAEGVATACYTQNRSIIRLRHGKTPYELLHDKPPNLSFFHVFGHDCYPTNDNDEKLGRIIKTIHVDFDELTAMASEHSSLEPALHEITPAITEEGIDFEESFAPVARLEAIRISLAFAAHMNMVIYQMDVKTAFLNGNLREEIYVSQPDGFVDLDNPNHVYNLKKSFFMVDTGLRAVDKEGKSIDPSHYRGMIGTLLYLIASRPDLQFSICMCARYQARPTEKHLHAIAKDLSVTKRNRGNQDYVSRRILDCSTNICSANHAGARYTPEHICAQVLWMKITEALPIIGFDSIKFQYTVITTALFPYAATTVSTGGHLTKALGSEIIEFLIKQSGNAEFYAIDTETINR</sequence>
<reference evidence="4" key="2">
    <citation type="submission" date="2022-01" db="EMBL/GenBank/DDBJ databases">
        <authorList>
            <person name="Yamashiro T."/>
            <person name="Shiraishi A."/>
            <person name="Satake H."/>
            <person name="Nakayama K."/>
        </authorList>
    </citation>
    <scope>NUCLEOTIDE SEQUENCE</scope>
</reference>
<reference evidence="4" key="1">
    <citation type="journal article" date="2022" name="Int. J. Mol. Sci.">
        <title>Draft Genome of Tanacetum Coccineum: Genomic Comparison of Closely Related Tanacetum-Family Plants.</title>
        <authorList>
            <person name="Yamashiro T."/>
            <person name="Shiraishi A."/>
            <person name="Nakayama K."/>
            <person name="Satake H."/>
        </authorList>
    </citation>
    <scope>NUCLEOTIDE SEQUENCE</scope>
</reference>
<dbReference type="SUPFAM" id="SSF53098">
    <property type="entry name" value="Ribonuclease H-like"/>
    <property type="match status" value="1"/>
</dbReference>